<protein>
    <submittedName>
        <fullName evidence="2">DNA-binding protein</fullName>
    </submittedName>
</protein>
<proteinExistence type="predicted"/>
<evidence type="ECO:0000259" key="1">
    <source>
        <dbReference type="Pfam" id="PF12728"/>
    </source>
</evidence>
<dbReference type="SUPFAM" id="SSF46955">
    <property type="entry name" value="Putative DNA-binding domain"/>
    <property type="match status" value="1"/>
</dbReference>
<name>A0ABM8QIW4_9BACT</name>
<feature type="domain" description="Helix-turn-helix" evidence="1">
    <location>
        <begin position="5"/>
        <end position="55"/>
    </location>
</feature>
<evidence type="ECO:0000313" key="3">
    <source>
        <dbReference type="Proteomes" id="UP000675880"/>
    </source>
</evidence>
<dbReference type="EMBL" id="CAJNBJ010000001">
    <property type="protein sequence ID" value="CAE6699582.1"/>
    <property type="molecule type" value="Genomic_DNA"/>
</dbReference>
<reference evidence="2 3" key="1">
    <citation type="submission" date="2021-02" db="EMBL/GenBank/DDBJ databases">
        <authorList>
            <person name="Han P."/>
        </authorList>
    </citation>
    <scope>NUCLEOTIDE SEQUENCE [LARGE SCALE GENOMIC DNA]</scope>
    <source>
        <strain evidence="2">Candidatus Nitrospira sp. ZN2</strain>
    </source>
</reference>
<sequence length="64" mass="7342">MNKQLLRVGEAADVLAVSRWTIYRWVEDGRLEGTKIGRGSLRVFRASLDRLVQSNKTHEMNLSL</sequence>
<dbReference type="NCBIfam" id="TIGR01764">
    <property type="entry name" value="excise"/>
    <property type="match status" value="1"/>
</dbReference>
<dbReference type="InterPro" id="IPR009061">
    <property type="entry name" value="DNA-bd_dom_put_sf"/>
</dbReference>
<keyword evidence="3" id="KW-1185">Reference proteome</keyword>
<dbReference type="InterPro" id="IPR041657">
    <property type="entry name" value="HTH_17"/>
</dbReference>
<dbReference type="Pfam" id="PF12728">
    <property type="entry name" value="HTH_17"/>
    <property type="match status" value="1"/>
</dbReference>
<dbReference type="InterPro" id="IPR010093">
    <property type="entry name" value="SinI_DNA-bd"/>
</dbReference>
<dbReference type="GO" id="GO:0003677">
    <property type="term" value="F:DNA binding"/>
    <property type="evidence" value="ECO:0007669"/>
    <property type="project" value="UniProtKB-KW"/>
</dbReference>
<organism evidence="2 3">
    <name type="scientific">Nitrospira defluvii</name>
    <dbReference type="NCBI Taxonomy" id="330214"/>
    <lineage>
        <taxon>Bacteria</taxon>
        <taxon>Pseudomonadati</taxon>
        <taxon>Nitrospirota</taxon>
        <taxon>Nitrospiria</taxon>
        <taxon>Nitrospirales</taxon>
        <taxon>Nitrospiraceae</taxon>
        <taxon>Nitrospira</taxon>
    </lineage>
</organism>
<evidence type="ECO:0000313" key="2">
    <source>
        <dbReference type="EMBL" id="CAE6699582.1"/>
    </source>
</evidence>
<comment type="caution">
    <text evidence="2">The sequence shown here is derived from an EMBL/GenBank/DDBJ whole genome shotgun (WGS) entry which is preliminary data.</text>
</comment>
<dbReference type="RefSeq" id="WP_213040518.1">
    <property type="nucleotide sequence ID" value="NZ_CAJNBJ010000001.1"/>
</dbReference>
<accession>A0ABM8QIW4</accession>
<dbReference type="Proteomes" id="UP000675880">
    <property type="component" value="Unassembled WGS sequence"/>
</dbReference>
<keyword evidence="2" id="KW-0238">DNA-binding</keyword>
<gene>
    <name evidence="2" type="ORF">NSPZN2_10660</name>
</gene>